<proteinExistence type="predicted"/>
<dbReference type="Proteomes" id="UP000325529">
    <property type="component" value="Chromosome"/>
</dbReference>
<dbReference type="KEGG" id="ska:CP970_43935"/>
<sequence length="106" mass="12085">MRESTGRTVSQVRSGINFLRKSAAKWGLPPVTWSRTTGWQLSEDPAVWIAFERILFNAEMRHITRAIDEVMTPHAKRAPGDDFVRLVLDQLGGIRASLEVIIRIER</sequence>
<keyword evidence="2" id="KW-1185">Reference proteome</keyword>
<evidence type="ECO:0000313" key="2">
    <source>
        <dbReference type="Proteomes" id="UP000325529"/>
    </source>
</evidence>
<dbReference type="EMBL" id="CP023699">
    <property type="protein sequence ID" value="QEU96956.1"/>
    <property type="molecule type" value="Genomic_DNA"/>
</dbReference>
<dbReference type="OrthoDB" id="3297408at2"/>
<name>A0A5J6GVB4_STRKN</name>
<accession>A0A5J6GVB4</accession>
<dbReference type="AlphaFoldDB" id="A0A5J6GVB4"/>
<evidence type="ECO:0008006" key="3">
    <source>
        <dbReference type="Google" id="ProtNLM"/>
    </source>
</evidence>
<reference evidence="1 2" key="1">
    <citation type="submission" date="2017-09" db="EMBL/GenBank/DDBJ databases">
        <authorList>
            <person name="Lee N."/>
            <person name="Cho B.-K."/>
        </authorList>
    </citation>
    <scope>NUCLEOTIDE SEQUENCE [LARGE SCALE GENOMIC DNA]</scope>
    <source>
        <strain evidence="1 2">ATCC 12853</strain>
    </source>
</reference>
<gene>
    <name evidence="1" type="ORF">CP970_43935</name>
</gene>
<evidence type="ECO:0000313" key="1">
    <source>
        <dbReference type="EMBL" id="QEU96956.1"/>
    </source>
</evidence>
<protein>
    <recommendedName>
        <fullName evidence="3">RacP protein</fullName>
    </recommendedName>
</protein>
<organism evidence="1 2">
    <name type="scientific">Streptomyces kanamyceticus</name>
    <dbReference type="NCBI Taxonomy" id="1967"/>
    <lineage>
        <taxon>Bacteria</taxon>
        <taxon>Bacillati</taxon>
        <taxon>Actinomycetota</taxon>
        <taxon>Actinomycetes</taxon>
        <taxon>Kitasatosporales</taxon>
        <taxon>Streptomycetaceae</taxon>
        <taxon>Streptomyces</taxon>
    </lineage>
</organism>